<dbReference type="EMBL" id="CAJOAZ010019404">
    <property type="protein sequence ID" value="CAF4336081.1"/>
    <property type="molecule type" value="Genomic_DNA"/>
</dbReference>
<dbReference type="Proteomes" id="UP000663844">
    <property type="component" value="Unassembled WGS sequence"/>
</dbReference>
<sequence>MNKLTLNDDNDSKIEDNRAIFNIQWKENGEFQLDDADYQRYLRTLNAAIFLRVKSACERQIDQSISSHLKRPEQILYNETLVHLTYYSKLSLHTCLGFENFVENNNLFKKM</sequence>
<proteinExistence type="predicted"/>
<organism evidence="1 2">
    <name type="scientific">Adineta steineri</name>
    <dbReference type="NCBI Taxonomy" id="433720"/>
    <lineage>
        <taxon>Eukaryota</taxon>
        <taxon>Metazoa</taxon>
        <taxon>Spiralia</taxon>
        <taxon>Gnathifera</taxon>
        <taxon>Rotifera</taxon>
        <taxon>Eurotatoria</taxon>
        <taxon>Bdelloidea</taxon>
        <taxon>Adinetida</taxon>
        <taxon>Adinetidae</taxon>
        <taxon>Adineta</taxon>
    </lineage>
</organism>
<dbReference type="AlphaFoldDB" id="A0A820K0L2"/>
<reference evidence="1" key="1">
    <citation type="submission" date="2021-02" db="EMBL/GenBank/DDBJ databases">
        <authorList>
            <person name="Nowell W R."/>
        </authorList>
    </citation>
    <scope>NUCLEOTIDE SEQUENCE</scope>
</reference>
<protein>
    <submittedName>
        <fullName evidence="1">Uncharacterized protein</fullName>
    </submittedName>
</protein>
<feature type="non-terminal residue" evidence="1">
    <location>
        <position position="111"/>
    </location>
</feature>
<name>A0A820K0L2_9BILA</name>
<comment type="caution">
    <text evidence="1">The sequence shown here is derived from an EMBL/GenBank/DDBJ whole genome shotgun (WGS) entry which is preliminary data.</text>
</comment>
<evidence type="ECO:0000313" key="2">
    <source>
        <dbReference type="Proteomes" id="UP000663844"/>
    </source>
</evidence>
<accession>A0A820K0L2</accession>
<evidence type="ECO:0000313" key="1">
    <source>
        <dbReference type="EMBL" id="CAF4336081.1"/>
    </source>
</evidence>
<gene>
    <name evidence="1" type="ORF">OXD698_LOCUS47965</name>
</gene>